<gene>
    <name evidence="4" type="ORF">RM779_00360</name>
</gene>
<dbReference type="PANTHER" id="PTHR43747">
    <property type="entry name" value="FAD-BINDING PROTEIN"/>
    <property type="match status" value="1"/>
</dbReference>
<sequence length="574" mass="65684">MHKEHAYDVAILGSGLAGTILGACLARNGVRVLLLDAGKHPRFAIGESTIPHMSMMLKLVGERYQVPEVKYLSNFELAQENVTRRGGIKRNFGYLYHREGLRQNSRETHQFPIPKILAAENHFFREDTDSFMLSVAKKYGVTVREQTKIVDVHVDEQGVDVIPEAGEPYRARYVVDASGFRSPLAQKFDLRQQPTRLRHHSRSLFTHMEGVLPYEATVPKRRHDTPPTPWSQGTLHHVFHGGWLWVIPFDNHPGAASRLCSVGLNLDPRLHPVPDCSPEEEFRQFIAKYPDMGNQFRNARPVRDWVRTGRLQYSSKQTVGYRWCLTSHAAGFVDPLYSRGLLNSLEIINALGWRLLDALRDDDFDVERFAYVQQLEQGLLDFNDDLVASSYTSWEHFDLWDVCYRMWGIAQGMSVFESIRSYAEYRDTHDPAVLARLERQAPEGTVSEYRPVHDLLRRVHESLREVRAGRADPAATAAELMADLRGADFVPPVFGLNDPELRWTTTSPLKIVRTLRWAKYEAPKEVGDLTFEGLTFFLRKRLSRREYDLMAELKHTAAGWPVIGRPLRSLLAKG</sequence>
<keyword evidence="1" id="KW-0560">Oxidoreductase</keyword>
<evidence type="ECO:0000256" key="2">
    <source>
        <dbReference type="ARBA" id="ARBA00023033"/>
    </source>
</evidence>
<proteinExistence type="inferred from homology"/>
<evidence type="ECO:0000313" key="4">
    <source>
        <dbReference type="EMBL" id="MDT0441057.1"/>
    </source>
</evidence>
<dbReference type="EMBL" id="JAVREV010000001">
    <property type="protein sequence ID" value="MDT0441057.1"/>
    <property type="molecule type" value="Genomic_DNA"/>
</dbReference>
<name>A0ABU2RWC7_9ACTN</name>
<reference evidence="5" key="1">
    <citation type="submission" date="2023-07" db="EMBL/GenBank/DDBJ databases">
        <title>30 novel species of actinomycetes from the DSMZ collection.</title>
        <authorList>
            <person name="Nouioui I."/>
        </authorList>
    </citation>
    <scope>NUCLEOTIDE SEQUENCE [LARGE SCALE GENOMIC DNA]</scope>
    <source>
        <strain evidence="5">DSM 41886</strain>
    </source>
</reference>
<dbReference type="InterPro" id="IPR050816">
    <property type="entry name" value="Flavin-dep_Halogenase_NPB"/>
</dbReference>
<evidence type="ECO:0000313" key="5">
    <source>
        <dbReference type="Proteomes" id="UP001183615"/>
    </source>
</evidence>
<organism evidence="4 5">
    <name type="scientific">Streptomyces johnsoniae</name>
    <dbReference type="NCBI Taxonomy" id="3075532"/>
    <lineage>
        <taxon>Bacteria</taxon>
        <taxon>Bacillati</taxon>
        <taxon>Actinomycetota</taxon>
        <taxon>Actinomycetes</taxon>
        <taxon>Kitasatosporales</taxon>
        <taxon>Streptomycetaceae</taxon>
        <taxon>Streptomyces</taxon>
    </lineage>
</organism>
<dbReference type="Gene3D" id="3.50.50.60">
    <property type="entry name" value="FAD/NAD(P)-binding domain"/>
    <property type="match status" value="1"/>
</dbReference>
<evidence type="ECO:0000256" key="1">
    <source>
        <dbReference type="ARBA" id="ARBA00023002"/>
    </source>
</evidence>
<dbReference type="Pfam" id="PF04820">
    <property type="entry name" value="Trp_halogenase"/>
    <property type="match status" value="1"/>
</dbReference>
<comment type="caution">
    <text evidence="4">The sequence shown here is derived from an EMBL/GenBank/DDBJ whole genome shotgun (WGS) entry which is preliminary data.</text>
</comment>
<dbReference type="InterPro" id="IPR036188">
    <property type="entry name" value="FAD/NAD-bd_sf"/>
</dbReference>
<evidence type="ECO:0000256" key="3">
    <source>
        <dbReference type="ARBA" id="ARBA00038396"/>
    </source>
</evidence>
<keyword evidence="2" id="KW-0503">Monooxygenase</keyword>
<dbReference type="PRINTS" id="PR00420">
    <property type="entry name" value="RNGMNOXGNASE"/>
</dbReference>
<dbReference type="RefSeq" id="WP_311614547.1">
    <property type="nucleotide sequence ID" value="NZ_JAVREV010000001.1"/>
</dbReference>
<protein>
    <submittedName>
        <fullName evidence="4">Tryptophan 7-halogenase</fullName>
    </submittedName>
</protein>
<keyword evidence="5" id="KW-1185">Reference proteome</keyword>
<dbReference type="SUPFAM" id="SSF51905">
    <property type="entry name" value="FAD/NAD(P)-binding domain"/>
    <property type="match status" value="1"/>
</dbReference>
<dbReference type="Pfam" id="PF13450">
    <property type="entry name" value="NAD_binding_8"/>
    <property type="match status" value="1"/>
</dbReference>
<dbReference type="InterPro" id="IPR006905">
    <property type="entry name" value="Flavin_halogenase"/>
</dbReference>
<comment type="similarity">
    <text evidence="3">Belongs to the flavin-dependent halogenase family. Bacterial tryptophan halogenase subfamily.</text>
</comment>
<dbReference type="Proteomes" id="UP001183615">
    <property type="component" value="Unassembled WGS sequence"/>
</dbReference>
<dbReference type="PANTHER" id="PTHR43747:SF5">
    <property type="entry name" value="FAD-BINDING DOMAIN-CONTAINING PROTEIN"/>
    <property type="match status" value="1"/>
</dbReference>
<accession>A0ABU2RWC7</accession>
<dbReference type="PROSITE" id="PS51257">
    <property type="entry name" value="PROKAR_LIPOPROTEIN"/>
    <property type="match status" value="1"/>
</dbReference>